<dbReference type="InterPro" id="IPR000477">
    <property type="entry name" value="RT_dom"/>
</dbReference>
<dbReference type="AlphaFoldDB" id="A0A8S2X2I3"/>
<evidence type="ECO:0000256" key="3">
    <source>
        <dbReference type="ARBA" id="ARBA00022722"/>
    </source>
</evidence>
<evidence type="ECO:0000256" key="4">
    <source>
        <dbReference type="ARBA" id="ARBA00022759"/>
    </source>
</evidence>
<comment type="caution">
    <text evidence="9">The sequence shown here is derived from an EMBL/GenBank/DDBJ whole genome shotgun (WGS) entry which is preliminary data.</text>
</comment>
<dbReference type="InterPro" id="IPR001584">
    <property type="entry name" value="Integrase_cat-core"/>
</dbReference>
<dbReference type="InterPro" id="IPR036397">
    <property type="entry name" value="RNaseH_sf"/>
</dbReference>
<dbReference type="PROSITE" id="PS50994">
    <property type="entry name" value="INTEGRASE"/>
    <property type="match status" value="1"/>
</dbReference>
<dbReference type="InterPro" id="IPR043502">
    <property type="entry name" value="DNA/RNA_pol_sf"/>
</dbReference>
<dbReference type="Pfam" id="PF00078">
    <property type="entry name" value="RVT_1"/>
    <property type="match status" value="1"/>
</dbReference>
<reference evidence="9" key="1">
    <citation type="submission" date="2021-02" db="EMBL/GenBank/DDBJ databases">
        <authorList>
            <person name="Nowell W R."/>
        </authorList>
    </citation>
    <scope>NUCLEOTIDE SEQUENCE</scope>
</reference>
<dbReference type="Pfam" id="PF00665">
    <property type="entry name" value="rve"/>
    <property type="match status" value="1"/>
</dbReference>
<proteinExistence type="predicted"/>
<dbReference type="InterPro" id="IPR041588">
    <property type="entry name" value="Integrase_H2C2"/>
</dbReference>
<dbReference type="Gene3D" id="3.30.70.270">
    <property type="match status" value="2"/>
</dbReference>
<evidence type="ECO:0000256" key="5">
    <source>
        <dbReference type="ARBA" id="ARBA00022801"/>
    </source>
</evidence>
<sequence>MVYLDDVIIYSPTFEQHLIDIDNVLNRIKESGLTLKPSKCFFCRRELKYLGHIVSADGIRPDPDKLEAVRSFSIPSKPKDVRAFLGLTGYYRCFIKNYAEIAEPLFESIREKHNPVFVFTPDRQQAFELLKERLISAPIVTYPNFDHPFMLQLDACDYGLGAVLAQSIEGIEHVIAYASRTLQPCERKYSAPERECLAIVWGTQHFRPYLEGRSFEVWTDHRSLTWLKNIKDPTSRLARWAMKLDAYDMVIKHRPGKANSNTDTLSRYPLKSEIIGVLQSDGIMIGPLEENQEAAVNLWDSCSILDGIKLAQRLDKDLGPLISFIQDDIRPADEIFLRKIEGQAKVHRVIDGKLYRTRKIEEDSPLKNNLSPHLLVIPKSKRTELLQLAHDHPISGHLGRRKTLHRLAIRFHWGGMRGDVAHYKAGLMQSHVVPSPWHTIGVDLTGPLPKTPRGNAYILVVVDYFTKWVEFFPLGTIKSRNSAQLLHDEVICRHGIPVKIVSNNGAQFVADVFRETLKIMGIRHRTTALYHPQSNLSERVNRTLKPMLAIFAEHDKESWDIRLPQLALAIRAAINESTGHSPAFLMYGRELKLPLDLMYGPETDVLDELKSSEEVRAYTERLKAILASAHQSARENLEIAQQGQKVLYDRHRKDVQFKEGDLVLMANTSGSALGKWALPKLAPKWIGPFRISRKIGPLDYELVSLEDGAV</sequence>
<feature type="domain" description="Reverse transcriptase" evidence="7">
    <location>
        <begin position="1"/>
        <end position="54"/>
    </location>
</feature>
<evidence type="ECO:0008006" key="11">
    <source>
        <dbReference type="Google" id="ProtNLM"/>
    </source>
</evidence>
<dbReference type="InterPro" id="IPR012337">
    <property type="entry name" value="RNaseH-like_sf"/>
</dbReference>
<dbReference type="Gene3D" id="3.10.20.370">
    <property type="match status" value="1"/>
</dbReference>
<accession>A0A8S2X2I3</accession>
<dbReference type="EMBL" id="CAJOBC010101606">
    <property type="protein sequence ID" value="CAF4474663.1"/>
    <property type="molecule type" value="Genomic_DNA"/>
</dbReference>
<dbReference type="OrthoDB" id="10051637at2759"/>
<dbReference type="FunFam" id="3.10.20.370:FF:000001">
    <property type="entry name" value="Retrovirus-related Pol polyprotein from transposon 17.6-like protein"/>
    <property type="match status" value="1"/>
</dbReference>
<dbReference type="Pfam" id="PF17917">
    <property type="entry name" value="RT_RNaseH"/>
    <property type="match status" value="1"/>
</dbReference>
<dbReference type="InterPro" id="IPR041373">
    <property type="entry name" value="RT_RNaseH"/>
</dbReference>
<dbReference type="SUPFAM" id="SSF56672">
    <property type="entry name" value="DNA/RNA polymerases"/>
    <property type="match status" value="1"/>
</dbReference>
<keyword evidence="4" id="KW-0255">Endonuclease</keyword>
<dbReference type="PANTHER" id="PTHR37984">
    <property type="entry name" value="PROTEIN CBG26694"/>
    <property type="match status" value="1"/>
</dbReference>
<feature type="non-terminal residue" evidence="9">
    <location>
        <position position="1"/>
    </location>
</feature>
<dbReference type="FunFam" id="3.30.420.10:FF:000032">
    <property type="entry name" value="Retrovirus-related Pol polyprotein from transposon 297-like Protein"/>
    <property type="match status" value="1"/>
</dbReference>
<keyword evidence="1" id="KW-0808">Transferase</keyword>
<dbReference type="FunFam" id="1.10.340.70:FF:000001">
    <property type="entry name" value="Retrovirus-related Pol polyprotein from transposon gypsy-like Protein"/>
    <property type="match status" value="1"/>
</dbReference>
<dbReference type="Pfam" id="PF17921">
    <property type="entry name" value="Integrase_H2C2"/>
    <property type="match status" value="1"/>
</dbReference>
<organism evidence="9 10">
    <name type="scientific">Didymodactylos carnosus</name>
    <dbReference type="NCBI Taxonomy" id="1234261"/>
    <lineage>
        <taxon>Eukaryota</taxon>
        <taxon>Metazoa</taxon>
        <taxon>Spiralia</taxon>
        <taxon>Gnathifera</taxon>
        <taxon>Rotifera</taxon>
        <taxon>Eurotatoria</taxon>
        <taxon>Bdelloidea</taxon>
        <taxon>Philodinida</taxon>
        <taxon>Philodinidae</taxon>
        <taxon>Didymodactylos</taxon>
    </lineage>
</organism>
<dbReference type="FunFam" id="3.30.70.270:FF:000020">
    <property type="entry name" value="Transposon Tf2-6 polyprotein-like Protein"/>
    <property type="match status" value="1"/>
</dbReference>
<feature type="domain" description="Integrase catalytic" evidence="8">
    <location>
        <begin position="432"/>
        <end position="590"/>
    </location>
</feature>
<keyword evidence="5" id="KW-0378">Hydrolase</keyword>
<keyword evidence="3" id="KW-0540">Nuclease</keyword>
<keyword evidence="2" id="KW-0548">Nucleotidyltransferase</keyword>
<evidence type="ECO:0000256" key="2">
    <source>
        <dbReference type="ARBA" id="ARBA00022695"/>
    </source>
</evidence>
<dbReference type="Gene3D" id="1.10.340.70">
    <property type="match status" value="1"/>
</dbReference>
<dbReference type="Proteomes" id="UP000681722">
    <property type="component" value="Unassembled WGS sequence"/>
</dbReference>
<evidence type="ECO:0000259" key="7">
    <source>
        <dbReference type="PROSITE" id="PS50878"/>
    </source>
</evidence>
<dbReference type="SUPFAM" id="SSF53098">
    <property type="entry name" value="Ribonuclease H-like"/>
    <property type="match status" value="1"/>
</dbReference>
<dbReference type="InterPro" id="IPR050951">
    <property type="entry name" value="Retrovirus_Pol_polyprotein"/>
</dbReference>
<dbReference type="PANTHER" id="PTHR37984:SF5">
    <property type="entry name" value="PROTEIN NYNRIN-LIKE"/>
    <property type="match status" value="1"/>
</dbReference>
<dbReference type="CDD" id="cd09274">
    <property type="entry name" value="RNase_HI_RT_Ty3"/>
    <property type="match status" value="1"/>
</dbReference>
<keyword evidence="6" id="KW-0695">RNA-directed DNA polymerase</keyword>
<protein>
    <recommendedName>
        <fullName evidence="11">Integrase catalytic domain-containing protein</fullName>
    </recommendedName>
</protein>
<dbReference type="GO" id="GO:0016787">
    <property type="term" value="F:hydrolase activity"/>
    <property type="evidence" value="ECO:0007669"/>
    <property type="project" value="UniProtKB-KW"/>
</dbReference>
<evidence type="ECO:0000259" key="8">
    <source>
        <dbReference type="PROSITE" id="PS50994"/>
    </source>
</evidence>
<dbReference type="PROSITE" id="PS50878">
    <property type="entry name" value="RT_POL"/>
    <property type="match status" value="1"/>
</dbReference>
<evidence type="ECO:0000256" key="6">
    <source>
        <dbReference type="ARBA" id="ARBA00022918"/>
    </source>
</evidence>
<dbReference type="GO" id="GO:0003964">
    <property type="term" value="F:RNA-directed DNA polymerase activity"/>
    <property type="evidence" value="ECO:0007669"/>
    <property type="project" value="UniProtKB-KW"/>
</dbReference>
<dbReference type="InterPro" id="IPR043128">
    <property type="entry name" value="Rev_trsase/Diguanyl_cyclase"/>
</dbReference>
<dbReference type="GO" id="GO:0004519">
    <property type="term" value="F:endonuclease activity"/>
    <property type="evidence" value="ECO:0007669"/>
    <property type="project" value="UniProtKB-KW"/>
</dbReference>
<dbReference type="GO" id="GO:0003676">
    <property type="term" value="F:nucleic acid binding"/>
    <property type="evidence" value="ECO:0007669"/>
    <property type="project" value="InterPro"/>
</dbReference>
<dbReference type="GO" id="GO:0015074">
    <property type="term" value="P:DNA integration"/>
    <property type="evidence" value="ECO:0007669"/>
    <property type="project" value="InterPro"/>
</dbReference>
<evidence type="ECO:0000256" key="1">
    <source>
        <dbReference type="ARBA" id="ARBA00022679"/>
    </source>
</evidence>
<name>A0A8S2X2I3_9BILA</name>
<evidence type="ECO:0000313" key="10">
    <source>
        <dbReference type="Proteomes" id="UP000681722"/>
    </source>
</evidence>
<evidence type="ECO:0000313" key="9">
    <source>
        <dbReference type="EMBL" id="CAF4474663.1"/>
    </source>
</evidence>
<dbReference type="Gene3D" id="3.30.420.10">
    <property type="entry name" value="Ribonuclease H-like superfamily/Ribonuclease H"/>
    <property type="match status" value="1"/>
</dbReference>
<gene>
    <name evidence="9" type="ORF">SRO942_LOCUS43485</name>
</gene>